<dbReference type="KEGG" id="bmx:BMS_1080"/>
<gene>
    <name evidence="7" type="primary">cheR</name>
    <name evidence="7" type="ordered locus">BMS_1080</name>
</gene>
<proteinExistence type="predicted"/>
<dbReference type="EC" id="2.1.1.80" evidence="2"/>
<dbReference type="eggNOG" id="COG1352">
    <property type="taxonomic scope" value="Bacteria"/>
</dbReference>
<evidence type="ECO:0000256" key="4">
    <source>
        <dbReference type="ARBA" id="ARBA00022679"/>
    </source>
</evidence>
<dbReference type="GO" id="GO:0008983">
    <property type="term" value="F:protein-glutamate O-methyltransferase activity"/>
    <property type="evidence" value="ECO:0007669"/>
    <property type="project" value="UniProtKB-EC"/>
</dbReference>
<dbReference type="InterPro" id="IPR022642">
    <property type="entry name" value="CheR_C"/>
</dbReference>
<dbReference type="InterPro" id="IPR022641">
    <property type="entry name" value="CheR_N"/>
</dbReference>
<feature type="domain" description="CheR-type methyltransferase" evidence="6">
    <location>
        <begin position="9"/>
        <end position="276"/>
    </location>
</feature>
<dbReference type="PIRSF" id="PIRSF000410">
    <property type="entry name" value="CheR"/>
    <property type="match status" value="1"/>
</dbReference>
<dbReference type="RefSeq" id="WP_014243745.1">
    <property type="nucleotide sequence ID" value="NC_016620.1"/>
</dbReference>
<keyword evidence="8" id="KW-1185">Reference proteome</keyword>
<dbReference type="Pfam" id="PF03705">
    <property type="entry name" value="CheR_N"/>
    <property type="match status" value="1"/>
</dbReference>
<reference evidence="8" key="1">
    <citation type="journal article" date="2013" name="ISME J.">
        <title>A small predatory core genome in the divergent marine Bacteriovorax marinus SJ and the terrestrial Bdellovibrio bacteriovorus.</title>
        <authorList>
            <person name="Crossman L.C."/>
            <person name="Chen H."/>
            <person name="Cerdeno-Tarraga A.M."/>
            <person name="Brooks K."/>
            <person name="Quail M.A."/>
            <person name="Pineiro S.A."/>
            <person name="Hobley L."/>
            <person name="Sockett R.E."/>
            <person name="Bentley S.D."/>
            <person name="Parkhill J."/>
            <person name="Williams H.N."/>
            <person name="Stine O.C."/>
        </authorList>
    </citation>
    <scope>NUCLEOTIDE SEQUENCE [LARGE SCALE GENOMIC DNA]</scope>
    <source>
        <strain evidence="8">ATCC BAA-682 / DSM 15412 / SJ</strain>
    </source>
</reference>
<dbReference type="SUPFAM" id="SSF47757">
    <property type="entry name" value="Chemotaxis receptor methyltransferase CheR, N-terminal domain"/>
    <property type="match status" value="1"/>
</dbReference>
<evidence type="ECO:0000259" key="6">
    <source>
        <dbReference type="PROSITE" id="PS50123"/>
    </source>
</evidence>
<keyword evidence="4" id="KW-0808">Transferase</keyword>
<accession>E1WYB3</accession>
<dbReference type="SUPFAM" id="SSF53335">
    <property type="entry name" value="S-adenosyl-L-methionine-dependent methyltransferases"/>
    <property type="match status" value="1"/>
</dbReference>
<keyword evidence="3 7" id="KW-0489">Methyltransferase</keyword>
<dbReference type="InterPro" id="IPR000780">
    <property type="entry name" value="CheR_MeTrfase"/>
</dbReference>
<evidence type="ECO:0000256" key="5">
    <source>
        <dbReference type="ARBA" id="ARBA00022691"/>
    </source>
</evidence>
<evidence type="ECO:0000313" key="7">
    <source>
        <dbReference type="EMBL" id="CBW25961.1"/>
    </source>
</evidence>
<dbReference type="GO" id="GO:0032259">
    <property type="term" value="P:methylation"/>
    <property type="evidence" value="ECO:0007669"/>
    <property type="project" value="UniProtKB-KW"/>
</dbReference>
<evidence type="ECO:0000313" key="8">
    <source>
        <dbReference type="Proteomes" id="UP000008963"/>
    </source>
</evidence>
<dbReference type="PANTHER" id="PTHR24422:SF26">
    <property type="entry name" value="CHEMOTAXIS PROTEIN METHYLTRANSFERASE"/>
    <property type="match status" value="1"/>
</dbReference>
<keyword evidence="5" id="KW-0949">S-adenosyl-L-methionine</keyword>
<evidence type="ECO:0000256" key="2">
    <source>
        <dbReference type="ARBA" id="ARBA00012534"/>
    </source>
</evidence>
<dbReference type="Gene3D" id="3.40.50.150">
    <property type="entry name" value="Vaccinia Virus protein VP39"/>
    <property type="match status" value="1"/>
</dbReference>
<dbReference type="InterPro" id="IPR050903">
    <property type="entry name" value="Bact_Chemotaxis_MeTrfase"/>
</dbReference>
<evidence type="ECO:0000256" key="1">
    <source>
        <dbReference type="ARBA" id="ARBA00001541"/>
    </source>
</evidence>
<dbReference type="AlphaFoldDB" id="E1WYB3"/>
<evidence type="ECO:0000256" key="3">
    <source>
        <dbReference type="ARBA" id="ARBA00022603"/>
    </source>
</evidence>
<dbReference type="InterPro" id="IPR026024">
    <property type="entry name" value="Chemotaxis_MeTrfase_CheR"/>
</dbReference>
<comment type="catalytic activity">
    <reaction evidence="1">
        <text>L-glutamyl-[protein] + S-adenosyl-L-methionine = [protein]-L-glutamate 5-O-methyl ester + S-adenosyl-L-homocysteine</text>
        <dbReference type="Rhea" id="RHEA:24452"/>
        <dbReference type="Rhea" id="RHEA-COMP:10208"/>
        <dbReference type="Rhea" id="RHEA-COMP:10311"/>
        <dbReference type="ChEBI" id="CHEBI:29973"/>
        <dbReference type="ChEBI" id="CHEBI:57856"/>
        <dbReference type="ChEBI" id="CHEBI:59789"/>
        <dbReference type="ChEBI" id="CHEBI:82795"/>
        <dbReference type="EC" id="2.1.1.80"/>
    </reaction>
</comment>
<dbReference type="Gene3D" id="1.10.155.10">
    <property type="entry name" value="Chemotaxis receptor methyltransferase CheR, N-terminal domain"/>
    <property type="match status" value="1"/>
</dbReference>
<dbReference type="PATRIC" id="fig|862908.3.peg.1028"/>
<dbReference type="EMBL" id="FQ312005">
    <property type="protein sequence ID" value="CBW25961.1"/>
    <property type="molecule type" value="Genomic_DNA"/>
</dbReference>
<protein>
    <recommendedName>
        <fullName evidence="2">protein-glutamate O-methyltransferase</fullName>
        <ecNumber evidence="2">2.1.1.80</ecNumber>
    </recommendedName>
</protein>
<dbReference type="SMART" id="SM00138">
    <property type="entry name" value="MeTrc"/>
    <property type="match status" value="1"/>
</dbReference>
<dbReference type="OrthoDB" id="5297194at2"/>
<name>E1WYB3_HALMS</name>
<dbReference type="InterPro" id="IPR029063">
    <property type="entry name" value="SAM-dependent_MTases_sf"/>
</dbReference>
<dbReference type="Pfam" id="PF01739">
    <property type="entry name" value="CheR"/>
    <property type="match status" value="1"/>
</dbReference>
<dbReference type="STRING" id="862908.BMS_1080"/>
<dbReference type="PROSITE" id="PS50123">
    <property type="entry name" value="CHER"/>
    <property type="match status" value="1"/>
</dbReference>
<dbReference type="InterPro" id="IPR036804">
    <property type="entry name" value="CheR_N_sf"/>
</dbReference>
<dbReference type="PRINTS" id="PR00996">
    <property type="entry name" value="CHERMTFRASE"/>
</dbReference>
<organism evidence="7 8">
    <name type="scientific">Halobacteriovorax marinus (strain ATCC BAA-682 / DSM 15412 / SJ)</name>
    <name type="common">Bacteriovorax marinus</name>
    <dbReference type="NCBI Taxonomy" id="862908"/>
    <lineage>
        <taxon>Bacteria</taxon>
        <taxon>Pseudomonadati</taxon>
        <taxon>Bdellovibrionota</taxon>
        <taxon>Bacteriovoracia</taxon>
        <taxon>Bacteriovoracales</taxon>
        <taxon>Halobacteriovoraceae</taxon>
        <taxon>Halobacteriovorax</taxon>
    </lineage>
</organism>
<dbReference type="HOGENOM" id="CLU_025854_0_0_7"/>
<dbReference type="Proteomes" id="UP000008963">
    <property type="component" value="Chromosome"/>
</dbReference>
<dbReference type="PANTHER" id="PTHR24422">
    <property type="entry name" value="CHEMOTAXIS PROTEIN METHYLTRANSFERASE"/>
    <property type="match status" value="1"/>
</dbReference>
<sequence>MMSLPIEDLTDSNLKSVISFVHSATGITIPEHKKTMIQRRLSPRLKFHSLTSYSDYLKLVKSDSEEMVQFINMVTTNETNFFRTERVWEYFECTFLPSFLEMNPGKTLKVWSAAASTGEEGYSIGMCCEDFKRRQSTSFDYSVLGTDISSRVIDLATSGRYSGRNIDNIKKKSIDRFNRFFNKVGDQHIVSSILRSKVSFATHNLFNTLKSDELFDIVFLRNVLIYFSTEDQKKVIHHLIKKMAPGAILVVGESESLSNLNTELEFISPLIYRKRV</sequence>